<dbReference type="AlphaFoldDB" id="A0A133YGD8"/>
<reference evidence="2" key="1">
    <citation type="submission" date="2016-01" db="EMBL/GenBank/DDBJ databases">
        <authorList>
            <person name="Mitreva M."/>
            <person name="Pepin K.H."/>
            <person name="Mihindukulasuriya K.A."/>
            <person name="Fulton R."/>
            <person name="Fronick C."/>
            <person name="O'Laughlin M."/>
            <person name="Miner T."/>
            <person name="Herter B."/>
            <person name="Rosa B.A."/>
            <person name="Cordes M."/>
            <person name="Tomlinson C."/>
            <person name="Wollam A."/>
            <person name="Palsikar V.B."/>
            <person name="Mardis E.R."/>
            <person name="Wilson R.K."/>
        </authorList>
    </citation>
    <scope>NUCLEOTIDE SEQUENCE [LARGE SCALE GENOMIC DNA]</scope>
    <source>
        <strain evidence="2">KA00274</strain>
    </source>
</reference>
<sequence length="87" mass="10236">MFKFNSDQLAKKRDNKAEFLKDDTSIILSINRNQRFYLKDLIKLTNVNLLRLIGNFPHELIAFLDPNIENISFDKNTGEAKLKFYGR</sequence>
<accession>A0A133YGD8</accession>
<gene>
    <name evidence="1" type="ORF">HMPREF1872_00427</name>
</gene>
<evidence type="ECO:0000313" key="1">
    <source>
        <dbReference type="EMBL" id="KXB42253.1"/>
    </source>
</evidence>
<proteinExistence type="predicted"/>
<organism evidence="1 2">
    <name type="scientific">Amygdalobacter nucleatus</name>
    <dbReference type="NCBI Taxonomy" id="3029274"/>
    <lineage>
        <taxon>Bacteria</taxon>
        <taxon>Bacillati</taxon>
        <taxon>Bacillota</taxon>
        <taxon>Clostridia</taxon>
        <taxon>Eubacteriales</taxon>
        <taxon>Oscillospiraceae</taxon>
        <taxon>Amygdalobacter</taxon>
    </lineage>
</organism>
<comment type="caution">
    <text evidence="1">The sequence shown here is derived from an EMBL/GenBank/DDBJ whole genome shotgun (WGS) entry which is preliminary data.</text>
</comment>
<dbReference type="STRING" id="1497955.HMPREF1872_00427"/>
<evidence type="ECO:0000313" key="2">
    <source>
        <dbReference type="Proteomes" id="UP000070080"/>
    </source>
</evidence>
<protein>
    <submittedName>
        <fullName evidence="1">Uncharacterized protein</fullName>
    </submittedName>
</protein>
<name>A0A133YGD8_9FIRM</name>
<dbReference type="Proteomes" id="UP000070080">
    <property type="component" value="Unassembled WGS sequence"/>
</dbReference>
<keyword evidence="2" id="KW-1185">Reference proteome</keyword>
<dbReference type="EMBL" id="LSCV01000005">
    <property type="protein sequence ID" value="KXB42253.1"/>
    <property type="molecule type" value="Genomic_DNA"/>
</dbReference>